<feature type="domain" description="ADF-H" evidence="2">
    <location>
        <begin position="6"/>
        <end position="117"/>
    </location>
</feature>
<dbReference type="eggNOG" id="KOG1736">
    <property type="taxonomic scope" value="Eukaryota"/>
</dbReference>
<dbReference type="GO" id="GO:0071846">
    <property type="term" value="P:actin filament debranching"/>
    <property type="evidence" value="ECO:0007669"/>
    <property type="project" value="InterPro"/>
</dbReference>
<dbReference type="PROSITE" id="PS51263">
    <property type="entry name" value="ADF_H"/>
    <property type="match status" value="1"/>
</dbReference>
<dbReference type="Proteomes" id="UP000013776">
    <property type="component" value="Unassembled WGS sequence"/>
</dbReference>
<reference evidence="3 4" key="1">
    <citation type="journal article" date="2013" name="MBio">
        <title>Genome sequencing of the plant pathogen Taphrina deformans, the causal agent of peach leaf curl.</title>
        <authorList>
            <person name="Cisse O.H."/>
            <person name="Almeida J.M.G.C.F."/>
            <person name="Fonseca A."/>
            <person name="Kumar A.A."/>
            <person name="Salojaervi J."/>
            <person name="Overmyer K."/>
            <person name="Hauser P.M."/>
            <person name="Pagni M."/>
        </authorList>
    </citation>
    <scope>NUCLEOTIDE SEQUENCE [LARGE SCALE GENOMIC DNA]</scope>
    <source>
        <strain evidence="4">PYCC 5710 / ATCC 11124 / CBS 356.35 / IMI 108563 / JCM 9778 / NBRC 8474</strain>
    </source>
</reference>
<keyword evidence="4" id="KW-1185">Reference proteome</keyword>
<protein>
    <submittedName>
        <fullName evidence="3">Cofilin/tropomyosin family protein</fullName>
    </submittedName>
</protein>
<dbReference type="GO" id="GO:0030479">
    <property type="term" value="C:actin cortical patch"/>
    <property type="evidence" value="ECO:0007669"/>
    <property type="project" value="TreeGrafter"/>
</dbReference>
<dbReference type="GO" id="GO:0071933">
    <property type="term" value="F:Arp2/3 complex binding"/>
    <property type="evidence" value="ECO:0007669"/>
    <property type="project" value="InterPro"/>
</dbReference>
<dbReference type="Pfam" id="PF00241">
    <property type="entry name" value="Cofilin_ADF"/>
    <property type="match status" value="1"/>
</dbReference>
<dbReference type="PANTHER" id="PTHR11249">
    <property type="entry name" value="GLIAL FACTOR NATURATION FACTOR"/>
    <property type="match status" value="1"/>
</dbReference>
<dbReference type="GO" id="GO:0003779">
    <property type="term" value="F:actin binding"/>
    <property type="evidence" value="ECO:0007669"/>
    <property type="project" value="InterPro"/>
</dbReference>
<evidence type="ECO:0000313" key="4">
    <source>
        <dbReference type="Proteomes" id="UP000013776"/>
    </source>
</evidence>
<proteinExistence type="inferred from homology"/>
<dbReference type="InterPro" id="IPR002108">
    <property type="entry name" value="ADF-H"/>
</dbReference>
<evidence type="ECO:0000313" key="3">
    <source>
        <dbReference type="EMBL" id="CCG82169.1"/>
    </source>
</evidence>
<evidence type="ECO:0000259" key="2">
    <source>
        <dbReference type="PROSITE" id="PS51263"/>
    </source>
</evidence>
<dbReference type="EMBL" id="CAHR02000072">
    <property type="protein sequence ID" value="CCG82169.1"/>
    <property type="molecule type" value="Genomic_DNA"/>
</dbReference>
<gene>
    <name evidence="3" type="ORF">TAPDE_002115</name>
</gene>
<evidence type="ECO:0000256" key="1">
    <source>
        <dbReference type="ARBA" id="ARBA00010055"/>
    </source>
</evidence>
<sequence>MASESRLFALSAGDQKQIRDFRLKGSKLGTAYLSFSITKSTHEVTAATGGVVAIEDVDELVDALPDNTPRYVLVSYDLQYPDGRRATPLFLLYWSPRTASTQMATLYVSPPRPPANP</sequence>
<dbReference type="OrthoDB" id="3919494at2759"/>
<dbReference type="AlphaFoldDB" id="R4X916"/>
<name>R4X916_TAPDE</name>
<dbReference type="InterPro" id="IPR029006">
    <property type="entry name" value="ADF-H/Gelsolin-like_dom_sf"/>
</dbReference>
<dbReference type="InterPro" id="IPR011171">
    <property type="entry name" value="GMF"/>
</dbReference>
<dbReference type="VEuPathDB" id="FungiDB:TAPDE_002115"/>
<dbReference type="STRING" id="1097556.R4X916"/>
<accession>R4X916</accession>
<dbReference type="Gene3D" id="3.40.20.10">
    <property type="entry name" value="Severin"/>
    <property type="match status" value="1"/>
</dbReference>
<organism evidence="3 4">
    <name type="scientific">Taphrina deformans (strain PYCC 5710 / ATCC 11124 / CBS 356.35 / IMI 108563 / JCM 9778 / NBRC 8474)</name>
    <name type="common">Peach leaf curl fungus</name>
    <name type="synonym">Lalaria deformans</name>
    <dbReference type="NCBI Taxonomy" id="1097556"/>
    <lineage>
        <taxon>Eukaryota</taxon>
        <taxon>Fungi</taxon>
        <taxon>Dikarya</taxon>
        <taxon>Ascomycota</taxon>
        <taxon>Taphrinomycotina</taxon>
        <taxon>Taphrinomycetes</taxon>
        <taxon>Taphrinales</taxon>
        <taxon>Taphrinaceae</taxon>
        <taxon>Taphrina</taxon>
    </lineage>
</organism>
<dbReference type="PANTHER" id="PTHR11249:SF2">
    <property type="entry name" value="GLIA MATURATION FACTOR"/>
    <property type="match status" value="1"/>
</dbReference>
<comment type="similarity">
    <text evidence="1">Belongs to the actin-binding proteins ADF family. GMF subfamily.</text>
</comment>
<dbReference type="SUPFAM" id="SSF55753">
    <property type="entry name" value="Actin depolymerizing proteins"/>
    <property type="match status" value="1"/>
</dbReference>
<comment type="caution">
    <text evidence="3">The sequence shown here is derived from an EMBL/GenBank/DDBJ whole genome shotgun (WGS) entry which is preliminary data.</text>
</comment>
<dbReference type="GO" id="GO:0034316">
    <property type="term" value="P:negative regulation of Arp2/3 complex-mediated actin nucleation"/>
    <property type="evidence" value="ECO:0007669"/>
    <property type="project" value="TreeGrafter"/>
</dbReference>